<dbReference type="GO" id="GO:0030286">
    <property type="term" value="C:dynein complex"/>
    <property type="evidence" value="ECO:0007669"/>
    <property type="project" value="InterPro"/>
</dbReference>
<evidence type="ECO:0000313" key="1">
    <source>
        <dbReference type="EMBL" id="VEL41929.1"/>
    </source>
</evidence>
<dbReference type="AlphaFoldDB" id="A0A3S5CRD1"/>
<evidence type="ECO:0000313" key="2">
    <source>
        <dbReference type="Proteomes" id="UP000784294"/>
    </source>
</evidence>
<dbReference type="OrthoDB" id="447173at2759"/>
<organism evidence="1 2">
    <name type="scientific">Protopolystoma xenopodis</name>
    <dbReference type="NCBI Taxonomy" id="117903"/>
    <lineage>
        <taxon>Eukaryota</taxon>
        <taxon>Metazoa</taxon>
        <taxon>Spiralia</taxon>
        <taxon>Lophotrochozoa</taxon>
        <taxon>Platyhelminthes</taxon>
        <taxon>Monogenea</taxon>
        <taxon>Polyopisthocotylea</taxon>
        <taxon>Polystomatidea</taxon>
        <taxon>Polystomatidae</taxon>
        <taxon>Protopolystoma</taxon>
    </lineage>
</organism>
<reference evidence="1" key="1">
    <citation type="submission" date="2018-11" db="EMBL/GenBank/DDBJ databases">
        <authorList>
            <consortium name="Pathogen Informatics"/>
        </authorList>
    </citation>
    <scope>NUCLEOTIDE SEQUENCE</scope>
</reference>
<dbReference type="FunFam" id="1.20.58.1120:FF:000007">
    <property type="entry name" value="Dynein heavy chain 4"/>
    <property type="match status" value="1"/>
</dbReference>
<proteinExistence type="predicted"/>
<dbReference type="PANTHER" id="PTHR22878:SF68">
    <property type="entry name" value="DYNEIN HEAVY CHAIN 6, AXONEMAL-LIKE"/>
    <property type="match status" value="1"/>
</dbReference>
<dbReference type="EMBL" id="CAAALY010271750">
    <property type="protein sequence ID" value="VEL41929.1"/>
    <property type="molecule type" value="Genomic_DNA"/>
</dbReference>
<gene>
    <name evidence="1" type="ORF">PXEA_LOCUS35369</name>
</gene>
<name>A0A3S5CRD1_9PLAT</name>
<dbReference type="InterPro" id="IPR026983">
    <property type="entry name" value="DHC"/>
</dbReference>
<dbReference type="Proteomes" id="UP000784294">
    <property type="component" value="Unassembled WGS sequence"/>
</dbReference>
<sequence>MKARGNVEDWLGKVEEAMFINLRRLMKTAIQEFETVNREIWIRSHASQIVLTVEQMFWARDITQILGAEQSNNRLKGLSKYEQKCFEDLNRLAVMVRGDLPKLVRTLLCALITIDVHSRDMVTDMVKANVDTVNNFEWQRQLRYYWDLDIDNCIVRMSSSHYVYGYEYLGASPRLVITPLTDRCEGVIPIFI</sequence>
<dbReference type="Gene3D" id="1.20.58.1120">
    <property type="match status" value="1"/>
</dbReference>
<protein>
    <submittedName>
        <fullName evidence="1">Uncharacterized protein</fullName>
    </submittedName>
</protein>
<comment type="caution">
    <text evidence="1">The sequence shown here is derived from an EMBL/GenBank/DDBJ whole genome shotgun (WGS) entry which is preliminary data.</text>
</comment>
<dbReference type="GO" id="GO:0051959">
    <property type="term" value="F:dynein light intermediate chain binding"/>
    <property type="evidence" value="ECO:0007669"/>
    <property type="project" value="InterPro"/>
</dbReference>
<dbReference type="GO" id="GO:0045505">
    <property type="term" value="F:dynein intermediate chain binding"/>
    <property type="evidence" value="ECO:0007669"/>
    <property type="project" value="InterPro"/>
</dbReference>
<dbReference type="GO" id="GO:0007018">
    <property type="term" value="P:microtubule-based movement"/>
    <property type="evidence" value="ECO:0007669"/>
    <property type="project" value="InterPro"/>
</dbReference>
<accession>A0A3S5CRD1</accession>
<dbReference type="PANTHER" id="PTHR22878">
    <property type="entry name" value="DYNEIN HEAVY CHAIN 6, AXONEMAL-LIKE-RELATED"/>
    <property type="match status" value="1"/>
</dbReference>
<keyword evidence="2" id="KW-1185">Reference proteome</keyword>